<feature type="domain" description="Arm-like repeat" evidence="1">
    <location>
        <begin position="1"/>
        <end position="115"/>
    </location>
</feature>
<dbReference type="AlphaFoldDB" id="A0A397WBJ8"/>
<sequence>LYNPLFNALEKLSSNSNLELAYQAKYACQALICILHDESPWKTFQKRCTDIFKGLTKLAGAITSIDPGRLPEAFEHFDKGFEGIEKVIKGAIDLVKEVHDGTDSIKQGLSFGSKRKKCLKI</sequence>
<keyword evidence="3" id="KW-1185">Reference proteome</keyword>
<gene>
    <name evidence="2" type="ORF">C2G38_2054708</name>
</gene>
<dbReference type="InterPro" id="IPR056251">
    <property type="entry name" value="Arm_rpt_dom"/>
</dbReference>
<evidence type="ECO:0000313" key="2">
    <source>
        <dbReference type="EMBL" id="RIB30143.1"/>
    </source>
</evidence>
<evidence type="ECO:0000259" key="1">
    <source>
        <dbReference type="Pfam" id="PF23948"/>
    </source>
</evidence>
<dbReference type="EMBL" id="QKWP01000020">
    <property type="protein sequence ID" value="RIB30143.1"/>
    <property type="molecule type" value="Genomic_DNA"/>
</dbReference>
<name>A0A397WBJ8_9GLOM</name>
<reference evidence="2 3" key="1">
    <citation type="submission" date="2018-06" db="EMBL/GenBank/DDBJ databases">
        <title>Comparative genomics reveals the genomic features of Rhizophagus irregularis, R. cerebriforme, R. diaphanum and Gigaspora rosea, and their symbiotic lifestyle signature.</title>
        <authorList>
            <person name="Morin E."/>
            <person name="San Clemente H."/>
            <person name="Chen E.C.H."/>
            <person name="De La Providencia I."/>
            <person name="Hainaut M."/>
            <person name="Kuo A."/>
            <person name="Kohler A."/>
            <person name="Murat C."/>
            <person name="Tang N."/>
            <person name="Roy S."/>
            <person name="Loubradou J."/>
            <person name="Henrissat B."/>
            <person name="Grigoriev I.V."/>
            <person name="Corradi N."/>
            <person name="Roux C."/>
            <person name="Martin F.M."/>
        </authorList>
    </citation>
    <scope>NUCLEOTIDE SEQUENCE [LARGE SCALE GENOMIC DNA]</scope>
    <source>
        <strain evidence="2 3">DAOM 194757</strain>
    </source>
</reference>
<protein>
    <recommendedName>
        <fullName evidence="1">Arm-like repeat domain-containing protein</fullName>
    </recommendedName>
</protein>
<dbReference type="OrthoDB" id="2422986at2759"/>
<comment type="caution">
    <text evidence="2">The sequence shown here is derived from an EMBL/GenBank/DDBJ whole genome shotgun (WGS) entry which is preliminary data.</text>
</comment>
<dbReference type="Proteomes" id="UP000266673">
    <property type="component" value="Unassembled WGS sequence"/>
</dbReference>
<feature type="non-terminal residue" evidence="2">
    <location>
        <position position="1"/>
    </location>
</feature>
<organism evidence="2 3">
    <name type="scientific">Gigaspora rosea</name>
    <dbReference type="NCBI Taxonomy" id="44941"/>
    <lineage>
        <taxon>Eukaryota</taxon>
        <taxon>Fungi</taxon>
        <taxon>Fungi incertae sedis</taxon>
        <taxon>Mucoromycota</taxon>
        <taxon>Glomeromycotina</taxon>
        <taxon>Glomeromycetes</taxon>
        <taxon>Diversisporales</taxon>
        <taxon>Gigasporaceae</taxon>
        <taxon>Gigaspora</taxon>
    </lineage>
</organism>
<accession>A0A397WBJ8</accession>
<dbReference type="Pfam" id="PF23948">
    <property type="entry name" value="ARM_5"/>
    <property type="match status" value="1"/>
</dbReference>
<evidence type="ECO:0000313" key="3">
    <source>
        <dbReference type="Proteomes" id="UP000266673"/>
    </source>
</evidence>
<proteinExistence type="predicted"/>